<dbReference type="CDD" id="cd04623">
    <property type="entry name" value="CBS_pair_bac_euk"/>
    <property type="match status" value="1"/>
</dbReference>
<dbReference type="Proteomes" id="UP000035489">
    <property type="component" value="Unassembled WGS sequence"/>
</dbReference>
<evidence type="ECO:0000256" key="1">
    <source>
        <dbReference type="ARBA" id="ARBA00023122"/>
    </source>
</evidence>
<dbReference type="Pfam" id="PF00571">
    <property type="entry name" value="CBS"/>
    <property type="match status" value="2"/>
</dbReference>
<organism evidence="4 5">
    <name type="scientific">Microvirga vignae</name>
    <dbReference type="NCBI Taxonomy" id="1225564"/>
    <lineage>
        <taxon>Bacteria</taxon>
        <taxon>Pseudomonadati</taxon>
        <taxon>Pseudomonadota</taxon>
        <taxon>Alphaproteobacteria</taxon>
        <taxon>Hyphomicrobiales</taxon>
        <taxon>Methylobacteriaceae</taxon>
        <taxon>Microvirga</taxon>
    </lineage>
</organism>
<keyword evidence="5" id="KW-1185">Reference proteome</keyword>
<reference evidence="4 5" key="1">
    <citation type="submission" date="2015-05" db="EMBL/GenBank/DDBJ databases">
        <title>Draft genome sequence of Microvirga vignae strain BR3299, a novel nitrogen fixing bacteria isolated from Brazil semi-aired region.</title>
        <authorList>
            <person name="Zilli J.E."/>
            <person name="Passos S.R."/>
            <person name="Leite J."/>
            <person name="Baldani J.I."/>
            <person name="Xavier G.R."/>
            <person name="Rumjaneck N.G."/>
            <person name="Simoes-Araujo J.L."/>
        </authorList>
    </citation>
    <scope>NUCLEOTIDE SEQUENCE [LARGE SCALE GENOMIC DNA]</scope>
    <source>
        <strain evidence="4 5">BR3299</strain>
    </source>
</reference>
<dbReference type="OrthoDB" id="9807125at2"/>
<sequence length="143" mass="15493">MNVDRILSVKGRNVVSIEADRSLGEAVRLLAERRIGAVVVVDGRQPVSGILSERDIVKAVAAHGARALDEPVSRFMTGQVVTCTSRSSVNDLMELMTQQKFRHVPVVEGGQLVGIISIGDVVKQRVEEIEAESQAIKEYIATA</sequence>
<evidence type="ECO:0000313" key="4">
    <source>
        <dbReference type="EMBL" id="KLK93693.1"/>
    </source>
</evidence>
<dbReference type="SUPFAM" id="SSF54631">
    <property type="entry name" value="CBS-domain pair"/>
    <property type="match status" value="1"/>
</dbReference>
<keyword evidence="1 2" id="KW-0129">CBS domain</keyword>
<dbReference type="PANTHER" id="PTHR43080:SF2">
    <property type="entry name" value="CBS DOMAIN-CONTAINING PROTEIN"/>
    <property type="match status" value="1"/>
</dbReference>
<protein>
    <submittedName>
        <fullName evidence="4">Inosine-5-monophosphate dehydrogenase</fullName>
    </submittedName>
</protein>
<dbReference type="InterPro" id="IPR051257">
    <property type="entry name" value="Diverse_CBS-Domain"/>
</dbReference>
<accession>A0A0H1RER9</accession>
<dbReference type="InterPro" id="IPR046342">
    <property type="entry name" value="CBS_dom_sf"/>
</dbReference>
<dbReference type="InterPro" id="IPR044725">
    <property type="entry name" value="CBSX3_CBS_dom"/>
</dbReference>
<dbReference type="AlphaFoldDB" id="A0A0H1RER9"/>
<proteinExistence type="predicted"/>
<dbReference type="SMART" id="SM00116">
    <property type="entry name" value="CBS"/>
    <property type="match status" value="2"/>
</dbReference>
<feature type="domain" description="CBS" evidence="3">
    <location>
        <begin position="76"/>
        <end position="132"/>
    </location>
</feature>
<comment type="caution">
    <text evidence="4">The sequence shown here is derived from an EMBL/GenBank/DDBJ whole genome shotgun (WGS) entry which is preliminary data.</text>
</comment>
<dbReference type="RefSeq" id="WP_047188396.1">
    <property type="nucleotide sequence ID" value="NZ_LCYG01000018.1"/>
</dbReference>
<dbReference type="Gene3D" id="3.10.580.10">
    <property type="entry name" value="CBS-domain"/>
    <property type="match status" value="1"/>
</dbReference>
<evidence type="ECO:0000259" key="3">
    <source>
        <dbReference type="PROSITE" id="PS51371"/>
    </source>
</evidence>
<evidence type="ECO:0000313" key="5">
    <source>
        <dbReference type="Proteomes" id="UP000035489"/>
    </source>
</evidence>
<dbReference type="STRING" id="1225564.AA309_07530"/>
<evidence type="ECO:0000256" key="2">
    <source>
        <dbReference type="PROSITE-ProRule" id="PRU00703"/>
    </source>
</evidence>
<feature type="domain" description="CBS" evidence="3">
    <location>
        <begin position="10"/>
        <end position="68"/>
    </location>
</feature>
<dbReference type="PROSITE" id="PS51371">
    <property type="entry name" value="CBS"/>
    <property type="match status" value="2"/>
</dbReference>
<gene>
    <name evidence="4" type="ORF">AA309_07530</name>
</gene>
<dbReference type="PANTHER" id="PTHR43080">
    <property type="entry name" value="CBS DOMAIN-CONTAINING PROTEIN CBSX3, MITOCHONDRIAL"/>
    <property type="match status" value="1"/>
</dbReference>
<dbReference type="InterPro" id="IPR000644">
    <property type="entry name" value="CBS_dom"/>
</dbReference>
<name>A0A0H1RER9_9HYPH</name>
<dbReference type="EMBL" id="LCYG01000018">
    <property type="protein sequence ID" value="KLK93693.1"/>
    <property type="molecule type" value="Genomic_DNA"/>
</dbReference>
<dbReference type="PATRIC" id="fig|1225564.3.peg.2039"/>